<dbReference type="AlphaFoldDB" id="A0A0J0XX65"/>
<keyword evidence="1" id="KW-0812">Transmembrane</keyword>
<gene>
    <name evidence="2" type="ORF">CC85DRAFT_325397</name>
</gene>
<keyword evidence="3" id="KW-1185">Reference proteome</keyword>
<protein>
    <submittedName>
        <fullName evidence="2">Uncharacterized protein</fullName>
    </submittedName>
</protein>
<keyword evidence="1" id="KW-0472">Membrane</keyword>
<proteinExistence type="predicted"/>
<dbReference type="Proteomes" id="UP000053611">
    <property type="component" value="Unassembled WGS sequence"/>
</dbReference>
<evidence type="ECO:0000313" key="2">
    <source>
        <dbReference type="EMBL" id="KLT45672.1"/>
    </source>
</evidence>
<feature type="transmembrane region" description="Helical" evidence="1">
    <location>
        <begin position="84"/>
        <end position="103"/>
    </location>
</feature>
<dbReference type="GeneID" id="28986937"/>
<evidence type="ECO:0000256" key="1">
    <source>
        <dbReference type="SAM" id="Phobius"/>
    </source>
</evidence>
<organism evidence="2 3">
    <name type="scientific">Cutaneotrichosporon oleaginosum</name>
    <dbReference type="NCBI Taxonomy" id="879819"/>
    <lineage>
        <taxon>Eukaryota</taxon>
        <taxon>Fungi</taxon>
        <taxon>Dikarya</taxon>
        <taxon>Basidiomycota</taxon>
        <taxon>Agaricomycotina</taxon>
        <taxon>Tremellomycetes</taxon>
        <taxon>Trichosporonales</taxon>
        <taxon>Trichosporonaceae</taxon>
        <taxon>Cutaneotrichosporon</taxon>
    </lineage>
</organism>
<feature type="transmembrane region" description="Helical" evidence="1">
    <location>
        <begin position="115"/>
        <end position="136"/>
    </location>
</feature>
<accession>A0A0J0XX65</accession>
<sequence length="225" mass="24888">MPILTMHLPQLSYRRHVALLVALVLSSLILVYVLSRNCSLSTLITFSSPFIPSISFLRGPASFGVFGYCEDGCMRGAPYEWSPAINASLTGVMLLWPICAFVGEEQSNAGMASNFLALVVIGFSCVPGSQVPFYLAMGVSTTTMYLAWLLGIFGWSMARRGLAIGETKSELGSWVVGWPEPPVGVTERKTRRKTVRHRGHGPAQQTDEYYHYRRTTREFTPATRV</sequence>
<reference evidence="2 3" key="1">
    <citation type="submission" date="2015-03" db="EMBL/GenBank/DDBJ databases">
        <title>Genomics and transcriptomics of the oil-accumulating basidiomycete yeast T. oleaginosus allow insights into substrate utilization and the diverse evolutionary trajectories of mating systems in fungi.</title>
        <authorList>
            <consortium name="DOE Joint Genome Institute"/>
            <person name="Kourist R."/>
            <person name="Kracht O."/>
            <person name="Bracharz F."/>
            <person name="Lipzen A."/>
            <person name="Nolan M."/>
            <person name="Ohm R."/>
            <person name="Grigoriev I."/>
            <person name="Sun S."/>
            <person name="Heitman J."/>
            <person name="Bruck T."/>
            <person name="Nowrousian M."/>
        </authorList>
    </citation>
    <scope>NUCLEOTIDE SEQUENCE [LARGE SCALE GENOMIC DNA]</scope>
    <source>
        <strain evidence="2 3">IBC0246</strain>
    </source>
</reference>
<dbReference type="RefSeq" id="XP_018282163.1">
    <property type="nucleotide sequence ID" value="XM_018426334.1"/>
</dbReference>
<dbReference type="OrthoDB" id="2589196at2759"/>
<keyword evidence="1" id="KW-1133">Transmembrane helix</keyword>
<evidence type="ECO:0000313" key="3">
    <source>
        <dbReference type="Proteomes" id="UP000053611"/>
    </source>
</evidence>
<dbReference type="EMBL" id="KQ087180">
    <property type="protein sequence ID" value="KLT45672.1"/>
    <property type="molecule type" value="Genomic_DNA"/>
</dbReference>
<name>A0A0J0XX65_9TREE</name>
<feature type="transmembrane region" description="Helical" evidence="1">
    <location>
        <begin position="142"/>
        <end position="158"/>
    </location>
</feature>